<keyword evidence="12" id="KW-1185">Reference proteome</keyword>
<evidence type="ECO:0000259" key="8">
    <source>
        <dbReference type="PROSITE" id="PS50179"/>
    </source>
</evidence>
<dbReference type="PROSITE" id="PS50909">
    <property type="entry name" value="GAT"/>
    <property type="match status" value="1"/>
</dbReference>
<dbReference type="GO" id="GO:0035091">
    <property type="term" value="F:phosphatidylinositol binding"/>
    <property type="evidence" value="ECO:0007669"/>
    <property type="project" value="InterPro"/>
</dbReference>
<dbReference type="PANTHER" id="PTHR45905:SF1">
    <property type="entry name" value="GOLGI-LOCALIZED, GAMMA-ADAPTIN EAR CONTAINING, ARF BINDING PROTEIN"/>
    <property type="match status" value="1"/>
</dbReference>
<keyword evidence="7" id="KW-0812">Transmembrane</keyword>
<dbReference type="GO" id="GO:0043130">
    <property type="term" value="F:ubiquitin binding"/>
    <property type="evidence" value="ECO:0007669"/>
    <property type="project" value="InterPro"/>
</dbReference>
<evidence type="ECO:0000256" key="6">
    <source>
        <dbReference type="ARBA" id="ARBA00022927"/>
    </source>
</evidence>
<dbReference type="GO" id="GO:0034394">
    <property type="term" value="P:protein localization to cell surface"/>
    <property type="evidence" value="ECO:0007669"/>
    <property type="project" value="TreeGrafter"/>
</dbReference>
<dbReference type="Gene3D" id="1.20.58.160">
    <property type="match status" value="1"/>
</dbReference>
<dbReference type="InterPro" id="IPR002014">
    <property type="entry name" value="VHS_dom"/>
</dbReference>
<dbReference type="InterPro" id="IPR027422">
    <property type="entry name" value="GGA1-3"/>
</dbReference>
<evidence type="ECO:0000256" key="5">
    <source>
        <dbReference type="ARBA" id="ARBA00022843"/>
    </source>
</evidence>
<evidence type="ECO:0000313" key="12">
    <source>
        <dbReference type="Proteomes" id="UP000274756"/>
    </source>
</evidence>
<protein>
    <submittedName>
        <fullName evidence="13">VHS domain-containing protein</fullName>
    </submittedName>
</protein>
<evidence type="ECO:0000259" key="9">
    <source>
        <dbReference type="PROSITE" id="PS50909"/>
    </source>
</evidence>
<dbReference type="OrthoDB" id="447025at2759"/>
<dbReference type="InterPro" id="IPR008942">
    <property type="entry name" value="ENTH_VHS"/>
</dbReference>
<keyword evidence="6" id="KW-0653">Protein transport</keyword>
<dbReference type="Pfam" id="PF00790">
    <property type="entry name" value="VHS"/>
    <property type="match status" value="1"/>
</dbReference>
<comment type="similarity">
    <text evidence="3">Belongs to the GGA protein family.</text>
</comment>
<evidence type="ECO:0000313" key="11">
    <source>
        <dbReference type="Proteomes" id="UP000038040"/>
    </source>
</evidence>
<keyword evidence="4" id="KW-0813">Transport</keyword>
<dbReference type="InterPro" id="IPR038425">
    <property type="entry name" value="GAT_sf"/>
</dbReference>
<evidence type="ECO:0000256" key="3">
    <source>
        <dbReference type="ARBA" id="ARBA00008099"/>
    </source>
</evidence>
<dbReference type="Pfam" id="PF18308">
    <property type="entry name" value="GGA_N-GAT"/>
    <property type="match status" value="1"/>
</dbReference>
<gene>
    <name evidence="10" type="ORF">DME_LOCUS7068</name>
</gene>
<sequence>MNIIVKIILARATDPFLAEKDRSKFVDELCERINKDYDGASIATRLLAHKLLSPDQSEALCALKTIDRCVRRCGQRFHAEIAKFRFLNQFVRLLSPKVMIFRFASIISFIFFTFILRIKLYQLKYNGESTSEEVKKLAIEMLFIWQKSMRYFTKFKEVYDMLKDQNVILNDPEPQIEAINVEIPPRLATFEDEEKSLLLSQLLKSNKKDDLYAANQLIKSMVRSENQKLERIHRRNDILEKVKNNCRILDDILACSNINERSKKDLELASELSSYLANIRPTLYHYIGEATETDYDALADILFVNDTINKTLQNYKSFTNNLASHGNITDELIIVENSCMQNRDDAAVGHLLTPRKNDNSAANDEEPLISMETKLSLDLNELSLLMDQASFIESNTTVRDRLENVNENVNSNHQCEESIRMTVESSVDPFNSSSSEINSNIV</sequence>
<evidence type="ECO:0000256" key="1">
    <source>
        <dbReference type="ARBA" id="ARBA00004150"/>
    </source>
</evidence>
<feature type="domain" description="GAT" evidence="9">
    <location>
        <begin position="192"/>
        <end position="320"/>
    </location>
</feature>
<dbReference type="EMBL" id="UYYG01001158">
    <property type="protein sequence ID" value="VDN57095.1"/>
    <property type="molecule type" value="Genomic_DNA"/>
</dbReference>
<dbReference type="Proteomes" id="UP000038040">
    <property type="component" value="Unplaced"/>
</dbReference>
<reference evidence="10 12" key="2">
    <citation type="submission" date="2018-11" db="EMBL/GenBank/DDBJ databases">
        <authorList>
            <consortium name="Pathogen Informatics"/>
        </authorList>
    </citation>
    <scope>NUCLEOTIDE SEQUENCE [LARGE SCALE GENOMIC DNA]</scope>
</reference>
<dbReference type="PANTHER" id="PTHR45905">
    <property type="entry name" value="GOLGI-LOCALIZED, GAMMA-ADAPTIN EAR CONTAINING, ARF BINDING PROTEIN"/>
    <property type="match status" value="1"/>
</dbReference>
<reference evidence="13" key="1">
    <citation type="submission" date="2016-04" db="UniProtKB">
        <authorList>
            <consortium name="WormBaseParasite"/>
        </authorList>
    </citation>
    <scope>IDENTIFICATION</scope>
</reference>
<feature type="transmembrane region" description="Helical" evidence="7">
    <location>
        <begin position="99"/>
        <end position="116"/>
    </location>
</feature>
<dbReference type="GO" id="GO:0005769">
    <property type="term" value="C:early endosome"/>
    <property type="evidence" value="ECO:0007669"/>
    <property type="project" value="UniProtKB-SubCell"/>
</dbReference>
<dbReference type="Gene3D" id="1.20.5.170">
    <property type="match status" value="1"/>
</dbReference>
<dbReference type="GO" id="GO:0006893">
    <property type="term" value="P:Golgi to plasma membrane transport"/>
    <property type="evidence" value="ECO:0007669"/>
    <property type="project" value="TreeGrafter"/>
</dbReference>
<dbReference type="InterPro" id="IPR004152">
    <property type="entry name" value="GAT_dom"/>
</dbReference>
<name>A0A0N4U6X5_DRAME</name>
<dbReference type="GO" id="GO:0031267">
    <property type="term" value="F:small GTPase binding"/>
    <property type="evidence" value="ECO:0007669"/>
    <property type="project" value="InterPro"/>
</dbReference>
<evidence type="ECO:0000256" key="2">
    <source>
        <dbReference type="ARBA" id="ARBA00004412"/>
    </source>
</evidence>
<evidence type="ECO:0000313" key="13">
    <source>
        <dbReference type="WBParaSite" id="DME_0000270801-mRNA-1"/>
    </source>
</evidence>
<keyword evidence="7" id="KW-0472">Membrane</keyword>
<dbReference type="WBParaSite" id="DME_0000270801-mRNA-1">
    <property type="protein sequence ID" value="DME_0000270801-mRNA-1"/>
    <property type="gene ID" value="DME_0000270801"/>
</dbReference>
<dbReference type="PROSITE" id="PS50179">
    <property type="entry name" value="VHS"/>
    <property type="match status" value="1"/>
</dbReference>
<dbReference type="AlphaFoldDB" id="A0A0N4U6X5"/>
<keyword evidence="5" id="KW-0832">Ubl conjugation</keyword>
<organism evidence="11 13">
    <name type="scientific">Dracunculus medinensis</name>
    <name type="common">Guinea worm</name>
    <dbReference type="NCBI Taxonomy" id="318479"/>
    <lineage>
        <taxon>Eukaryota</taxon>
        <taxon>Metazoa</taxon>
        <taxon>Ecdysozoa</taxon>
        <taxon>Nematoda</taxon>
        <taxon>Chromadorea</taxon>
        <taxon>Rhabditida</taxon>
        <taxon>Spirurina</taxon>
        <taxon>Dracunculoidea</taxon>
        <taxon>Dracunculidae</taxon>
        <taxon>Dracunculus</taxon>
    </lineage>
</organism>
<dbReference type="Pfam" id="PF03127">
    <property type="entry name" value="GAT"/>
    <property type="match status" value="1"/>
</dbReference>
<dbReference type="GO" id="GO:0006886">
    <property type="term" value="P:intracellular protein transport"/>
    <property type="evidence" value="ECO:0007669"/>
    <property type="project" value="InterPro"/>
</dbReference>
<dbReference type="InterPro" id="IPR041198">
    <property type="entry name" value="GGA_N-GAT"/>
</dbReference>
<dbReference type="Gene3D" id="1.25.40.90">
    <property type="match status" value="1"/>
</dbReference>
<dbReference type="SUPFAM" id="SSF89009">
    <property type="entry name" value="GAT-like domain"/>
    <property type="match status" value="1"/>
</dbReference>
<keyword evidence="7" id="KW-1133">Transmembrane helix</keyword>
<evidence type="ECO:0000313" key="10">
    <source>
        <dbReference type="EMBL" id="VDN57095.1"/>
    </source>
</evidence>
<evidence type="ECO:0000256" key="4">
    <source>
        <dbReference type="ARBA" id="ARBA00022448"/>
    </source>
</evidence>
<dbReference type="SMART" id="SM00288">
    <property type="entry name" value="VHS"/>
    <property type="match status" value="1"/>
</dbReference>
<comment type="subcellular location">
    <subcellularLocation>
        <location evidence="2">Early endosome</location>
    </subcellularLocation>
    <subcellularLocation>
        <location evidence="1">Golgi apparatus</location>
        <location evidence="1">trans-Golgi network membrane</location>
        <topology evidence="1">Peripheral membrane protein</topology>
    </subcellularLocation>
</comment>
<dbReference type="SUPFAM" id="SSF48464">
    <property type="entry name" value="ENTH/VHS domain"/>
    <property type="match status" value="1"/>
</dbReference>
<proteinExistence type="inferred from homology"/>
<dbReference type="GO" id="GO:0005802">
    <property type="term" value="C:trans-Golgi network"/>
    <property type="evidence" value="ECO:0007669"/>
    <property type="project" value="InterPro"/>
</dbReference>
<dbReference type="STRING" id="318479.A0A0N4U6X5"/>
<feature type="domain" description="VHS" evidence="8">
    <location>
        <begin position="28"/>
        <end position="170"/>
    </location>
</feature>
<evidence type="ECO:0000256" key="7">
    <source>
        <dbReference type="SAM" id="Phobius"/>
    </source>
</evidence>
<accession>A0A0N4U6X5</accession>
<dbReference type="Proteomes" id="UP000274756">
    <property type="component" value="Unassembled WGS sequence"/>
</dbReference>